<proteinExistence type="predicted"/>
<dbReference type="PANTHER" id="PTHR31814:SF2">
    <property type="entry name" value="PHOSPHOMEVALONATE KINASE"/>
    <property type="match status" value="1"/>
</dbReference>
<dbReference type="Pfam" id="PF00288">
    <property type="entry name" value="GHMP_kinases_N"/>
    <property type="match status" value="1"/>
</dbReference>
<feature type="domain" description="GHMP kinase N-terminal" evidence="7">
    <location>
        <begin position="70"/>
        <end position="158"/>
    </location>
</feature>
<evidence type="ECO:0000256" key="1">
    <source>
        <dbReference type="ARBA" id="ARBA00005017"/>
    </source>
</evidence>
<dbReference type="Gene3D" id="3.30.230.10">
    <property type="match status" value="1"/>
</dbReference>
<evidence type="ECO:0000313" key="9">
    <source>
        <dbReference type="EMBL" id="AWN20828.1"/>
    </source>
</evidence>
<dbReference type="EC" id="2.7.4.2" evidence="2"/>
<dbReference type="InterPro" id="IPR014721">
    <property type="entry name" value="Ribsml_uS5_D2-typ_fold_subgr"/>
</dbReference>
<dbReference type="InterPro" id="IPR036554">
    <property type="entry name" value="GHMP_kinase_C_sf"/>
</dbReference>
<dbReference type="InterPro" id="IPR020568">
    <property type="entry name" value="Ribosomal_Su5_D2-typ_SF"/>
</dbReference>
<name>A0ABN5LID3_9STRE</name>
<dbReference type="InterPro" id="IPR013750">
    <property type="entry name" value="GHMP_kinase_C_dom"/>
</dbReference>
<dbReference type="Gene3D" id="3.30.70.890">
    <property type="entry name" value="GHMP kinase, C-terminal domain"/>
    <property type="match status" value="1"/>
</dbReference>
<evidence type="ECO:0000313" key="10">
    <source>
        <dbReference type="Proteomes" id="UP000245369"/>
    </source>
</evidence>
<dbReference type="SUPFAM" id="SSF55060">
    <property type="entry name" value="GHMP Kinase, C-terminal domain"/>
    <property type="match status" value="1"/>
</dbReference>
<dbReference type="GeneID" id="93923960"/>
<dbReference type="Pfam" id="PF08544">
    <property type="entry name" value="GHMP_kinases_C"/>
    <property type="match status" value="1"/>
</dbReference>
<keyword evidence="6" id="KW-0067">ATP-binding</keyword>
<evidence type="ECO:0000256" key="5">
    <source>
        <dbReference type="ARBA" id="ARBA00022777"/>
    </source>
</evidence>
<protein>
    <recommendedName>
        <fullName evidence="2">phosphomevalonate kinase</fullName>
        <ecNumber evidence="2">2.7.4.2</ecNumber>
    </recommendedName>
</protein>
<dbReference type="SUPFAM" id="SSF54211">
    <property type="entry name" value="Ribosomal protein S5 domain 2-like"/>
    <property type="match status" value="1"/>
</dbReference>
<keyword evidence="10" id="KW-1185">Reference proteome</keyword>
<keyword evidence="3" id="KW-0808">Transferase</keyword>
<dbReference type="InterPro" id="IPR035102">
    <property type="entry name" value="Phosphomevalonate_kinase"/>
</dbReference>
<evidence type="ECO:0000259" key="7">
    <source>
        <dbReference type="Pfam" id="PF00288"/>
    </source>
</evidence>
<dbReference type="InterPro" id="IPR006204">
    <property type="entry name" value="GHMP_kinase_N_dom"/>
</dbReference>
<dbReference type="RefSeq" id="WP_002962028.1">
    <property type="nucleotide sequence ID" value="NZ_CP029490.1"/>
</dbReference>
<dbReference type="PANTHER" id="PTHR31814">
    <property type="match status" value="1"/>
</dbReference>
<keyword evidence="5 9" id="KW-0418">Kinase</keyword>
<reference evidence="9 10" key="1">
    <citation type="submission" date="2018-05" db="EMBL/GenBank/DDBJ databases">
        <title>Complete genome sequences of Streptococcus sobrinus.</title>
        <authorList>
            <person name="Sales M."/>
            <person name="Jensen P.A."/>
        </authorList>
    </citation>
    <scope>NUCLEOTIDE SEQUENCE [LARGE SCALE GENOMIC DNA]</scope>
    <source>
        <strain evidence="9 10">SL1</strain>
    </source>
</reference>
<dbReference type="Proteomes" id="UP000245369">
    <property type="component" value="Chromosome"/>
</dbReference>
<dbReference type="NCBIfam" id="TIGR01220">
    <property type="entry name" value="Pmev_kin_Gr_pos"/>
    <property type="match status" value="1"/>
</dbReference>
<sequence>MTKYQVKSGGKLYLAGEYAILTPGQQALLQFIPISLTAEIEPASSYQLYSDMFAYKVGLERDKNYSLIQETIAVVEDYLKTRGIKPCPFSLSITGKLEKDGKKFGLGSSGSVTVLVVKALAALYQEDWSADFIFRLASYTLLKRGDNGSMGDLACIAYEDLVLFKAFDRARVRTWIKSDSLSQVLARDWGYQIESVRPALDFDFLVGWTGLPSISRDMIDQVKSAISADFLEPTQVAVEATAQGLRTGDKELVKVSLQKVSDLLKNLHPAIYTEELLVLEGAVQGLDAVAKSSGSGGGDCGIALSFNPDHSQKIRERWRKAGIELLFRQKAL</sequence>
<dbReference type="GO" id="GO:0016301">
    <property type="term" value="F:kinase activity"/>
    <property type="evidence" value="ECO:0007669"/>
    <property type="project" value="UniProtKB-KW"/>
</dbReference>
<evidence type="ECO:0000256" key="3">
    <source>
        <dbReference type="ARBA" id="ARBA00022679"/>
    </source>
</evidence>
<keyword evidence="4" id="KW-0547">Nucleotide-binding</keyword>
<dbReference type="InterPro" id="IPR005917">
    <property type="entry name" value="Pmev_kinase_bact"/>
</dbReference>
<evidence type="ECO:0000256" key="6">
    <source>
        <dbReference type="ARBA" id="ARBA00022840"/>
    </source>
</evidence>
<evidence type="ECO:0000259" key="8">
    <source>
        <dbReference type="Pfam" id="PF08544"/>
    </source>
</evidence>
<dbReference type="EMBL" id="CP029490">
    <property type="protein sequence ID" value="AWN20828.1"/>
    <property type="molecule type" value="Genomic_DNA"/>
</dbReference>
<evidence type="ECO:0000256" key="2">
    <source>
        <dbReference type="ARBA" id="ARBA00012958"/>
    </source>
</evidence>
<evidence type="ECO:0000256" key="4">
    <source>
        <dbReference type="ARBA" id="ARBA00022741"/>
    </source>
</evidence>
<comment type="pathway">
    <text evidence="1">Isoprenoid biosynthesis; isopentenyl diphosphate biosynthesis via mevalonate pathway; isopentenyl diphosphate from (R)-mevalonate: step 2/3.</text>
</comment>
<organism evidence="9 10">
    <name type="scientific">Streptococcus sobrinus</name>
    <dbReference type="NCBI Taxonomy" id="1310"/>
    <lineage>
        <taxon>Bacteria</taxon>
        <taxon>Bacillati</taxon>
        <taxon>Bacillota</taxon>
        <taxon>Bacilli</taxon>
        <taxon>Lactobacillales</taxon>
        <taxon>Streptococcaceae</taxon>
        <taxon>Streptococcus</taxon>
    </lineage>
</organism>
<feature type="domain" description="GHMP kinase C-terminal" evidence="8">
    <location>
        <begin position="283"/>
        <end position="322"/>
    </location>
</feature>
<gene>
    <name evidence="9" type="ORF">DK182_05480</name>
</gene>
<accession>A0ABN5LID3</accession>